<dbReference type="Gene3D" id="3.90.1200.10">
    <property type="match status" value="1"/>
</dbReference>
<dbReference type="SUPFAM" id="SSF56112">
    <property type="entry name" value="Protein kinase-like (PK-like)"/>
    <property type="match status" value="1"/>
</dbReference>
<dbReference type="Proteomes" id="UP000602124">
    <property type="component" value="Unassembled WGS sequence"/>
</dbReference>
<sequence>MGWESLGHWGPDVERIEALTGGSSNDVWSVRLNGLKAVARRGTRRDADLAWETELLAHLDRQGFPVPMPIPTADGRLFADGIVVMSFIEGGPPCSEADWQRVAQTLRELHRLTGGWPQRPGWRSSTDLITADTGTRIDLNAMPEEAVARCRHAWARLAGRETAVVHGNPTNPANIIMTADRVTLIDWDEAHVDVPDLDLALPFNAAGLMGEARDAAEQAAAAWEAAVCWKDDYAIGRLAEVRAV</sequence>
<dbReference type="AlphaFoldDB" id="A0A934IX66"/>
<reference evidence="2" key="1">
    <citation type="submission" date="2020-12" db="EMBL/GenBank/DDBJ databases">
        <title>Devosia sp. MSA67 isolated from Mo River.</title>
        <authorList>
            <person name="Ma F."/>
            <person name="Zi Z."/>
        </authorList>
    </citation>
    <scope>NUCLEOTIDE SEQUENCE</scope>
    <source>
        <strain evidence="2">MSA67</strain>
    </source>
</reference>
<protein>
    <submittedName>
        <fullName evidence="2">Phosphotransferase</fullName>
    </submittedName>
</protein>
<evidence type="ECO:0000259" key="1">
    <source>
        <dbReference type="Pfam" id="PF01636"/>
    </source>
</evidence>
<keyword evidence="3" id="KW-1185">Reference proteome</keyword>
<dbReference type="RefSeq" id="WP_198875087.1">
    <property type="nucleotide sequence ID" value="NZ_JAEKMH010000001.1"/>
</dbReference>
<organism evidence="2 3">
    <name type="scientific">Devosia sediminis</name>
    <dbReference type="NCBI Taxonomy" id="2798801"/>
    <lineage>
        <taxon>Bacteria</taxon>
        <taxon>Pseudomonadati</taxon>
        <taxon>Pseudomonadota</taxon>
        <taxon>Alphaproteobacteria</taxon>
        <taxon>Hyphomicrobiales</taxon>
        <taxon>Devosiaceae</taxon>
        <taxon>Devosia</taxon>
    </lineage>
</organism>
<dbReference type="InterPro" id="IPR002575">
    <property type="entry name" value="Aminoglycoside_PTrfase"/>
</dbReference>
<dbReference type="EMBL" id="JAEKMH010000001">
    <property type="protein sequence ID" value="MBJ3783875.1"/>
    <property type="molecule type" value="Genomic_DNA"/>
</dbReference>
<feature type="domain" description="Aminoglycoside phosphotransferase" evidence="1">
    <location>
        <begin position="16"/>
        <end position="221"/>
    </location>
</feature>
<gene>
    <name evidence="2" type="ORF">JEQ47_04000</name>
</gene>
<proteinExistence type="predicted"/>
<name>A0A934IX66_9HYPH</name>
<comment type="caution">
    <text evidence="2">The sequence shown here is derived from an EMBL/GenBank/DDBJ whole genome shotgun (WGS) entry which is preliminary data.</text>
</comment>
<accession>A0A934IX66</accession>
<dbReference type="InterPro" id="IPR011009">
    <property type="entry name" value="Kinase-like_dom_sf"/>
</dbReference>
<evidence type="ECO:0000313" key="2">
    <source>
        <dbReference type="EMBL" id="MBJ3783875.1"/>
    </source>
</evidence>
<dbReference type="Gene3D" id="3.30.200.20">
    <property type="entry name" value="Phosphorylase Kinase, domain 1"/>
    <property type="match status" value="1"/>
</dbReference>
<dbReference type="Pfam" id="PF01636">
    <property type="entry name" value="APH"/>
    <property type="match status" value="1"/>
</dbReference>
<evidence type="ECO:0000313" key="3">
    <source>
        <dbReference type="Proteomes" id="UP000602124"/>
    </source>
</evidence>